<dbReference type="Proteomes" id="UP001281614">
    <property type="component" value="Unassembled WGS sequence"/>
</dbReference>
<sequence>MDKVWFKLRQTDYPPLPPESIGSRLLASSRKVEQGFGVGADLAGITSADIGTNNSREGETTIRAAQQSDFVWTVRLAKIYKGFLRTDWLIGLYIKKATFEDAGGKVDMESIVSAEGEKMFHVLEDDQLDEAFVILNNVTHEKDQVPSLN</sequence>
<dbReference type="AlphaFoldDB" id="A0AAD9YDT8"/>
<dbReference type="EMBL" id="VYYT01000200">
    <property type="protein sequence ID" value="KAK2757464.1"/>
    <property type="molecule type" value="Genomic_DNA"/>
</dbReference>
<reference evidence="1" key="1">
    <citation type="submission" date="2023-02" db="EMBL/GenBank/DDBJ databases">
        <title>Colletotrichum kahawae CIFC_Que2 genome sequencing and assembly.</title>
        <authorList>
            <person name="Baroncelli R."/>
        </authorList>
    </citation>
    <scope>NUCLEOTIDE SEQUENCE</scope>
    <source>
        <strain evidence="1">CIFC_Que2</strain>
    </source>
</reference>
<evidence type="ECO:0000313" key="1">
    <source>
        <dbReference type="EMBL" id="KAK2757464.1"/>
    </source>
</evidence>
<accession>A0AAD9YDT8</accession>
<comment type="caution">
    <text evidence="1">The sequence shown here is derived from an EMBL/GenBank/DDBJ whole genome shotgun (WGS) entry which is preliminary data.</text>
</comment>
<organism evidence="1 2">
    <name type="scientific">Colletotrichum kahawae</name>
    <name type="common">Coffee berry disease fungus</name>
    <dbReference type="NCBI Taxonomy" id="34407"/>
    <lineage>
        <taxon>Eukaryota</taxon>
        <taxon>Fungi</taxon>
        <taxon>Dikarya</taxon>
        <taxon>Ascomycota</taxon>
        <taxon>Pezizomycotina</taxon>
        <taxon>Sordariomycetes</taxon>
        <taxon>Hypocreomycetidae</taxon>
        <taxon>Glomerellales</taxon>
        <taxon>Glomerellaceae</taxon>
        <taxon>Colletotrichum</taxon>
        <taxon>Colletotrichum gloeosporioides species complex</taxon>
    </lineage>
</organism>
<keyword evidence="2" id="KW-1185">Reference proteome</keyword>
<evidence type="ECO:0000313" key="2">
    <source>
        <dbReference type="Proteomes" id="UP001281614"/>
    </source>
</evidence>
<gene>
    <name evidence="1" type="ORF">CKAH01_05721</name>
</gene>
<proteinExistence type="predicted"/>
<name>A0AAD9YDT8_COLKA</name>
<protein>
    <submittedName>
        <fullName evidence="1">Uncharacterized protein</fullName>
    </submittedName>
</protein>